<dbReference type="InterPro" id="IPR007485">
    <property type="entry name" value="LPS_assembly_LptE"/>
</dbReference>
<dbReference type="RefSeq" id="WP_343882952.1">
    <property type="nucleotide sequence ID" value="NZ_BAAAFO010000003.1"/>
</dbReference>
<evidence type="ECO:0000313" key="8">
    <source>
        <dbReference type="Proteomes" id="UP001500657"/>
    </source>
</evidence>
<dbReference type="PANTHER" id="PTHR38098">
    <property type="entry name" value="LPS-ASSEMBLY LIPOPROTEIN LPTE"/>
    <property type="match status" value="1"/>
</dbReference>
<comment type="caution">
    <text evidence="7">The sequence shown here is derived from an EMBL/GenBank/DDBJ whole genome shotgun (WGS) entry which is preliminary data.</text>
</comment>
<keyword evidence="3 6" id="KW-0564">Palmitate</keyword>
<name>A0ABN0UPP6_9GAMM</name>
<dbReference type="Pfam" id="PF04390">
    <property type="entry name" value="LptE"/>
    <property type="match status" value="1"/>
</dbReference>
<dbReference type="EMBL" id="BAAAFO010000003">
    <property type="protein sequence ID" value="GAA0257538.1"/>
    <property type="molecule type" value="Genomic_DNA"/>
</dbReference>
<sequence>MNITRPGRAFRPLLMLLLATVITACGFHLRQTAALPASMQRVHLDMRGGDFQRSLTRALQHSGVTVEDESGPGIAELRVPVASFSTDQVSAGGYVRITEYAIRYEVRFDMVDGAGTTLVPTQTITMSREYSYDARNTIGDASQVQEIQRSLNDDMVQAILFRLQAAGKHQLAAPAAASSTH</sequence>
<keyword evidence="4 6" id="KW-0998">Cell outer membrane</keyword>
<comment type="similarity">
    <text evidence="6">Belongs to the LptE lipoprotein family.</text>
</comment>
<dbReference type="HAMAP" id="MF_01186">
    <property type="entry name" value="LPS_assembly_LptE"/>
    <property type="match status" value="1"/>
</dbReference>
<evidence type="ECO:0000256" key="1">
    <source>
        <dbReference type="ARBA" id="ARBA00022729"/>
    </source>
</evidence>
<protein>
    <recommendedName>
        <fullName evidence="6">LPS-assembly lipoprotein LptE</fullName>
    </recommendedName>
</protein>
<evidence type="ECO:0000256" key="4">
    <source>
        <dbReference type="ARBA" id="ARBA00023237"/>
    </source>
</evidence>
<reference evidence="8" key="1">
    <citation type="journal article" date="2019" name="Int. J. Syst. Evol. Microbiol.">
        <title>The Global Catalogue of Microorganisms (GCM) 10K type strain sequencing project: providing services to taxonomists for standard genome sequencing and annotation.</title>
        <authorList>
            <consortium name="The Broad Institute Genomics Platform"/>
            <consortium name="The Broad Institute Genome Sequencing Center for Infectious Disease"/>
            <person name="Wu L."/>
            <person name="Ma J."/>
        </authorList>
    </citation>
    <scope>NUCLEOTIDE SEQUENCE [LARGE SCALE GENOMIC DNA]</scope>
    <source>
        <strain evidence="8">JCM 16242</strain>
    </source>
</reference>
<keyword evidence="2 6" id="KW-0472">Membrane</keyword>
<evidence type="ECO:0000256" key="3">
    <source>
        <dbReference type="ARBA" id="ARBA00023139"/>
    </source>
</evidence>
<organism evidence="7 8">
    <name type="scientific">Rhodanobacter caeni</name>
    <dbReference type="NCBI Taxonomy" id="657654"/>
    <lineage>
        <taxon>Bacteria</taxon>
        <taxon>Pseudomonadati</taxon>
        <taxon>Pseudomonadota</taxon>
        <taxon>Gammaproteobacteria</taxon>
        <taxon>Lysobacterales</taxon>
        <taxon>Rhodanobacteraceae</taxon>
        <taxon>Rhodanobacter</taxon>
    </lineage>
</organism>
<proteinExistence type="inferred from homology"/>
<evidence type="ECO:0000256" key="5">
    <source>
        <dbReference type="ARBA" id="ARBA00023288"/>
    </source>
</evidence>
<keyword evidence="5 6" id="KW-0449">Lipoprotein</keyword>
<evidence type="ECO:0000313" key="7">
    <source>
        <dbReference type="EMBL" id="GAA0257538.1"/>
    </source>
</evidence>
<evidence type="ECO:0000256" key="6">
    <source>
        <dbReference type="HAMAP-Rule" id="MF_01186"/>
    </source>
</evidence>
<dbReference type="Proteomes" id="UP001500657">
    <property type="component" value="Unassembled WGS sequence"/>
</dbReference>
<keyword evidence="1 6" id="KW-0732">Signal</keyword>
<evidence type="ECO:0000256" key="2">
    <source>
        <dbReference type="ARBA" id="ARBA00023136"/>
    </source>
</evidence>
<gene>
    <name evidence="6 7" type="primary">lptE</name>
    <name evidence="7" type="ORF">GCM10009126_23430</name>
</gene>
<comment type="subcellular location">
    <subcellularLocation>
        <location evidence="6">Cell outer membrane</location>
        <topology evidence="6">Lipid-anchor</topology>
    </subcellularLocation>
</comment>
<dbReference type="PANTHER" id="PTHR38098:SF1">
    <property type="entry name" value="LPS-ASSEMBLY LIPOPROTEIN LPTE"/>
    <property type="match status" value="1"/>
</dbReference>
<dbReference type="PROSITE" id="PS51257">
    <property type="entry name" value="PROKAR_LIPOPROTEIN"/>
    <property type="match status" value="1"/>
</dbReference>
<dbReference type="Gene3D" id="3.30.160.150">
    <property type="entry name" value="Lipoprotein like domain"/>
    <property type="match status" value="1"/>
</dbReference>
<comment type="subunit">
    <text evidence="6">Component of the lipopolysaccharide transport and assembly complex. Interacts with LptD.</text>
</comment>
<accession>A0ABN0UPP6</accession>
<keyword evidence="8" id="KW-1185">Reference proteome</keyword>
<comment type="function">
    <text evidence="6">Together with LptD, is involved in the assembly of lipopolysaccharide (LPS) at the surface of the outer membrane. Required for the proper assembly of LptD. Binds LPS and may serve as the LPS recognition site at the outer membrane.</text>
</comment>